<reference evidence="2 3" key="1">
    <citation type="journal article" date="2014" name="Genome Announc.">
        <title>Complete Genome Sequence of Polychlorinated Biphenyl Degrader Comamonas testosteroni TK102 (NBRC 109938).</title>
        <authorList>
            <person name="Fukuda K."/>
            <person name="Hosoyama A."/>
            <person name="Tsuchikane K."/>
            <person name="Ohji S."/>
            <person name="Yamazoe A."/>
            <person name="Fujita N."/>
            <person name="Shintani M."/>
            <person name="Kimbara K."/>
        </authorList>
    </citation>
    <scope>NUCLEOTIDE SEQUENCE [LARGE SCALE GENOMIC DNA]</scope>
    <source>
        <strain evidence="2">TK102</strain>
    </source>
</reference>
<accession>A0A076PGA9</accession>
<name>A0A076PGA9_COMTE</name>
<dbReference type="KEGG" id="ctes:O987_08290"/>
<evidence type="ECO:0000313" key="3">
    <source>
        <dbReference type="Proteomes" id="UP000028782"/>
    </source>
</evidence>
<feature type="compositionally biased region" description="Basic and acidic residues" evidence="1">
    <location>
        <begin position="1"/>
        <end position="11"/>
    </location>
</feature>
<evidence type="ECO:0000256" key="1">
    <source>
        <dbReference type="SAM" id="MobiDB-lite"/>
    </source>
</evidence>
<proteinExistence type="predicted"/>
<dbReference type="Proteomes" id="UP000028782">
    <property type="component" value="Chromosome"/>
</dbReference>
<feature type="region of interest" description="Disordered" evidence="1">
    <location>
        <begin position="1"/>
        <end position="72"/>
    </location>
</feature>
<dbReference type="AlphaFoldDB" id="A0A076PGA9"/>
<evidence type="ECO:0000313" key="2">
    <source>
        <dbReference type="EMBL" id="AIJ45804.1"/>
    </source>
</evidence>
<organism evidence="2 3">
    <name type="scientific">Comamonas testosteroni TK102</name>
    <dbReference type="NCBI Taxonomy" id="1392005"/>
    <lineage>
        <taxon>Bacteria</taxon>
        <taxon>Pseudomonadati</taxon>
        <taxon>Pseudomonadota</taxon>
        <taxon>Betaproteobacteria</taxon>
        <taxon>Burkholderiales</taxon>
        <taxon>Comamonadaceae</taxon>
        <taxon>Comamonas</taxon>
    </lineage>
</organism>
<protein>
    <submittedName>
        <fullName evidence="2">Type VI secretion protein</fullName>
    </submittedName>
</protein>
<dbReference type="InterPro" id="IPR021795">
    <property type="entry name" value="DUF3363"/>
</dbReference>
<sequence length="664" mass="73028">MSDRRDDDFRVRPSAPKNRGKGQGQSFVSKVLKQAGKASSGKSTVRRPASARGTGQRPGSRLGRGHTAARFAGAKLTPMSRRVTIKTLLVNHQRASPQSLAKHLRYIERDGVGRDGEPGQAYGPQTDAADLDTFKERCADDRHHFRFILSPEDGAELEELRTYTRHLMGRMEADLGTGLDWVAVNHWNTDNPHTHIVVRGRDDTGKDLIIAGDYIADGFRHRAAELATEWLGPRTELEIQQTLGREVEQERWTSLDRTLKREMGEAGGDGLVHVERLNEPRLRRQRLLLIGRLQRLQRLGLADETQPGTWAVHADAEKTLRALGERGDIIRTMQRAMRGEPRELAVFEPGDDGRTILGRVAAKGLADELRDRGFLVIDGVDGKAHYVALNARDELANYPTGAVVEVKGSADVRAADRNIAALASDGLYRTDHHLAVAQGQAVPSGDPREVVAAHVRRLEALRRAGIVERVAEGLWKVPGDLPEQGRRYDAQRLGGVAVELKSHLPIERQARVIGATWLDQQLIGGGSSLGNLGFGAEAKQAMQQRADFLAEQGLAERHGQRVILARNLLGTLRNRELTQAAMDIAADTGLEHHPVANGQRVIGIYRRSIMLTSGRFAMLDDGLGFTLVPWKPVIEQWLGQQLAATVHGGGVSWEIGRTRGPAIS</sequence>
<dbReference type="RefSeq" id="WP_043371589.1">
    <property type="nucleotide sequence ID" value="NZ_CP006704.1"/>
</dbReference>
<dbReference type="EMBL" id="CP006704">
    <property type="protein sequence ID" value="AIJ45804.1"/>
    <property type="molecule type" value="Genomic_DNA"/>
</dbReference>
<dbReference type="Pfam" id="PF11843">
    <property type="entry name" value="DUF3363"/>
    <property type="match status" value="1"/>
</dbReference>
<dbReference type="HOGENOM" id="CLU_027492_1_0_4"/>
<gene>
    <name evidence="2" type="ORF">O987_08290</name>
</gene>